<protein>
    <submittedName>
        <fullName evidence="3">Uncharacterized protein LOC106812178 isoform X2</fullName>
    </submittedName>
</protein>
<dbReference type="Proteomes" id="UP000695022">
    <property type="component" value="Unplaced"/>
</dbReference>
<feature type="region of interest" description="Disordered" evidence="1">
    <location>
        <begin position="175"/>
        <end position="208"/>
    </location>
</feature>
<feature type="region of interest" description="Disordered" evidence="1">
    <location>
        <begin position="43"/>
        <end position="73"/>
    </location>
</feature>
<organism evidence="2 3">
    <name type="scientific">Priapulus caudatus</name>
    <name type="common">Priapulid worm</name>
    <dbReference type="NCBI Taxonomy" id="37621"/>
    <lineage>
        <taxon>Eukaryota</taxon>
        <taxon>Metazoa</taxon>
        <taxon>Ecdysozoa</taxon>
        <taxon>Scalidophora</taxon>
        <taxon>Priapulida</taxon>
        <taxon>Priapulimorpha</taxon>
        <taxon>Priapulimorphida</taxon>
        <taxon>Priapulidae</taxon>
        <taxon>Priapulus</taxon>
    </lineage>
</organism>
<sequence length="208" mass="23648">MDGAERPTCSQLLQHPLFTHDGFAAEFLIELKTLVRREIEASRRMRMSARSGRDANPLSRRKVKKALHKRSHVNLSKWHQEAERKSTLNLTKERFMPPIHNATQPRMENRTSPSKQPKDAVVKATEAAKQARRDKAKEEITLPNLKETNEVVCRAASKPSKKAVPMMPHITTLAPFSSSQVSPKKLLKRVGVKPASDGDDRIEDQEWM</sequence>
<keyword evidence="2" id="KW-1185">Reference proteome</keyword>
<reference evidence="3" key="1">
    <citation type="submission" date="2025-08" db="UniProtKB">
        <authorList>
            <consortium name="RefSeq"/>
        </authorList>
    </citation>
    <scope>IDENTIFICATION</scope>
</reference>
<dbReference type="RefSeq" id="XP_014671487.1">
    <property type="nucleotide sequence ID" value="XM_014816001.1"/>
</dbReference>
<feature type="compositionally biased region" description="Basic residues" evidence="1">
    <location>
        <begin position="59"/>
        <end position="72"/>
    </location>
</feature>
<dbReference type="GeneID" id="106812178"/>
<name>A0ABM1EH16_PRICU</name>
<proteinExistence type="predicted"/>
<gene>
    <name evidence="3" type="primary">LOC106812178</name>
</gene>
<evidence type="ECO:0000313" key="2">
    <source>
        <dbReference type="Proteomes" id="UP000695022"/>
    </source>
</evidence>
<evidence type="ECO:0000313" key="3">
    <source>
        <dbReference type="RefSeq" id="XP_014671487.1"/>
    </source>
</evidence>
<evidence type="ECO:0000256" key="1">
    <source>
        <dbReference type="SAM" id="MobiDB-lite"/>
    </source>
</evidence>
<accession>A0ABM1EH16</accession>